<keyword evidence="2" id="KW-1185">Reference proteome</keyword>
<comment type="caution">
    <text evidence="1">The sequence shown here is derived from an EMBL/GenBank/DDBJ whole genome shotgun (WGS) entry which is preliminary data.</text>
</comment>
<dbReference type="EMBL" id="JADPMV010000001">
    <property type="protein sequence ID" value="MBS7660530.1"/>
    <property type="molecule type" value="Genomic_DNA"/>
</dbReference>
<name>A0ABS5PVG4_9PSED</name>
<proteinExistence type="predicted"/>
<organism evidence="1 2">
    <name type="scientific">Pseudomonas lalucatii</name>
    <dbReference type="NCBI Taxonomy" id="1424203"/>
    <lineage>
        <taxon>Bacteria</taxon>
        <taxon>Pseudomonadati</taxon>
        <taxon>Pseudomonadota</taxon>
        <taxon>Gammaproteobacteria</taxon>
        <taxon>Pseudomonadales</taxon>
        <taxon>Pseudomonadaceae</taxon>
        <taxon>Pseudomonas</taxon>
    </lineage>
</organism>
<dbReference type="Proteomes" id="UP001196601">
    <property type="component" value="Unassembled WGS sequence"/>
</dbReference>
<protein>
    <recommendedName>
        <fullName evidence="3">Tetratricopeptide repeat protein</fullName>
    </recommendedName>
</protein>
<sequence length="89" mass="9698">MISKTHTLEVAVALRNLFAMGCLLVAQGQREQGLKLCNDVVRTLDETGHKTYLDQLFAALGREPIRIARSVGPSRELLDILSSPAVGSH</sequence>
<reference evidence="1 2" key="1">
    <citation type="journal article" date="2021" name="Syst. Appl. Microbiol.">
        <title>Pseudomonas lalucatii sp. nov. isolated from Vallgornera, a karstic cave in Mallorca, Western Mediterranean.</title>
        <authorList>
            <person name="Busquets A."/>
            <person name="Mulet M."/>
            <person name="Gomila M."/>
            <person name="Garcia-Valdes E."/>
        </authorList>
    </citation>
    <scope>NUCLEOTIDE SEQUENCE [LARGE SCALE GENOMIC DNA]</scope>
    <source>
        <strain evidence="1 2">R1b54</strain>
    </source>
</reference>
<accession>A0ABS5PVG4</accession>
<gene>
    <name evidence="1" type="ORF">I0D00_01010</name>
</gene>
<evidence type="ECO:0000313" key="2">
    <source>
        <dbReference type="Proteomes" id="UP001196601"/>
    </source>
</evidence>
<evidence type="ECO:0000313" key="1">
    <source>
        <dbReference type="EMBL" id="MBS7660530.1"/>
    </source>
</evidence>
<evidence type="ECO:0008006" key="3">
    <source>
        <dbReference type="Google" id="ProtNLM"/>
    </source>
</evidence>